<dbReference type="PROSITE" id="PS51914">
    <property type="entry name" value="MRH"/>
    <property type="match status" value="2"/>
</dbReference>
<dbReference type="KEGG" id="tad:TRIADDRAFT_63488"/>
<dbReference type="GO" id="GO:0030968">
    <property type="term" value="P:endoplasmic reticulum unfolded protein response"/>
    <property type="evidence" value="ECO:0007669"/>
    <property type="project" value="InterPro"/>
</dbReference>
<evidence type="ECO:0000256" key="5">
    <source>
        <dbReference type="ARBA" id="ARBA00037585"/>
    </source>
</evidence>
<gene>
    <name evidence="10" type="ORF">TRIADDRAFT_63488</name>
</gene>
<feature type="domain" description="MRH" evidence="9">
    <location>
        <begin position="90"/>
        <end position="214"/>
    </location>
</feature>
<dbReference type="HOGENOM" id="CLU_048035_1_0_1"/>
<dbReference type="FunCoup" id="B3RKW7">
    <property type="interactions" value="2262"/>
</dbReference>
<comment type="function">
    <text evidence="5">Probable lectin that binds selectively to improperly folded lumenal proteins. May function in endoplasmic reticulum quality control and endoplasmic reticulum-associated degradation (ERAD) of both non-glycosylated proteins and glycoproteins.</text>
</comment>
<dbReference type="GO" id="GO:0030970">
    <property type="term" value="P:retrograde protein transport, ER to cytosol"/>
    <property type="evidence" value="ECO:0000318"/>
    <property type="project" value="GO_Central"/>
</dbReference>
<name>B3RKW7_TRIAD</name>
<dbReference type="PhylomeDB" id="B3RKW7"/>
<keyword evidence="2" id="KW-0732">Signal</keyword>
<dbReference type="Proteomes" id="UP000009022">
    <property type="component" value="Unassembled WGS sequence"/>
</dbReference>
<comment type="subcellular location">
    <subcellularLocation>
        <location evidence="1">Endoplasmic reticulum</location>
    </subcellularLocation>
</comment>
<evidence type="ECO:0000259" key="9">
    <source>
        <dbReference type="PROSITE" id="PS51914"/>
    </source>
</evidence>
<evidence type="ECO:0000256" key="8">
    <source>
        <dbReference type="SAM" id="MobiDB-lite"/>
    </source>
</evidence>
<dbReference type="InterPro" id="IPR009011">
    <property type="entry name" value="Man6P_isomerase_rcpt-bd_dom_sf"/>
</dbReference>
<feature type="domain" description="MRH" evidence="9">
    <location>
        <begin position="294"/>
        <end position="403"/>
    </location>
</feature>
<organism evidence="10 11">
    <name type="scientific">Trichoplax adhaerens</name>
    <name type="common">Trichoplax reptans</name>
    <dbReference type="NCBI Taxonomy" id="10228"/>
    <lineage>
        <taxon>Eukaryota</taxon>
        <taxon>Metazoa</taxon>
        <taxon>Placozoa</taxon>
        <taxon>Uniplacotomia</taxon>
        <taxon>Trichoplacea</taxon>
        <taxon>Trichoplacidae</taxon>
        <taxon>Trichoplax</taxon>
    </lineage>
</organism>
<dbReference type="eggNOG" id="KOG3394">
    <property type="taxonomic scope" value="Eukaryota"/>
</dbReference>
<evidence type="ECO:0000256" key="3">
    <source>
        <dbReference type="ARBA" id="ARBA00022824"/>
    </source>
</evidence>
<protein>
    <recommendedName>
        <fullName evidence="6">Endoplasmic reticulum lectin 1</fullName>
    </recommendedName>
    <alternativeName>
        <fullName evidence="7">ER lectin</fullName>
    </alternativeName>
</protein>
<dbReference type="Gene3D" id="2.70.130.10">
    <property type="entry name" value="Mannose-6-phosphate receptor binding domain"/>
    <property type="match status" value="2"/>
</dbReference>
<dbReference type="InParanoid" id="B3RKW7"/>
<feature type="region of interest" description="Disordered" evidence="8">
    <location>
        <begin position="60"/>
        <end position="79"/>
    </location>
</feature>
<dbReference type="CTD" id="6749076"/>
<dbReference type="InterPro" id="IPR044865">
    <property type="entry name" value="MRH_dom"/>
</dbReference>
<dbReference type="InterPro" id="IPR045149">
    <property type="entry name" value="OS-9-like"/>
</dbReference>
<feature type="compositionally biased region" description="Basic and acidic residues" evidence="8">
    <location>
        <begin position="60"/>
        <end position="76"/>
    </location>
</feature>
<accession>B3RKW7</accession>
<evidence type="ECO:0000256" key="2">
    <source>
        <dbReference type="ARBA" id="ARBA00022729"/>
    </source>
</evidence>
<dbReference type="SUPFAM" id="SSF50911">
    <property type="entry name" value="Mannose 6-phosphate receptor domain"/>
    <property type="match status" value="2"/>
</dbReference>
<dbReference type="GO" id="GO:0005788">
    <property type="term" value="C:endoplasmic reticulum lumen"/>
    <property type="evidence" value="ECO:0000318"/>
    <property type="project" value="GO_Central"/>
</dbReference>
<dbReference type="InterPro" id="IPR012913">
    <property type="entry name" value="OS9-like_dom"/>
</dbReference>
<keyword evidence="3" id="KW-0256">Endoplasmic reticulum</keyword>
<dbReference type="GeneID" id="6749076"/>
<sequence>MDFYYISQLTERSDTKLYSVNWPGKWIAENPADAIGKGNDEIEKMSMITSNNEQYECVLPKKENQKATKESDRSDTEPPEILLSTLFSKKRCTYRMEGYWSYELCHGRHVNQFHENSKGSFDHHYVLGAYKKSKLPVTPNDEKIPTKTIASKDFPYYKLVMTDGTPCDLANDKPRQTSVYYICDENAKDEIIILKEVITCEYEIVVATHLMCKNKNYRPKEEVINQIHCHSVSDSPSVPKAELELKDSILKLQNRNVMYEVSSKQGIPSVSGKKDPVASAVSGEDPMKSFLKGTFCLNGDQVSGKTVILLGTWDVNVRYYYHMCKEHKRWFINSKKDSAHKSTMELFFGKGDVCDATAMPRKVVVRLRCRNDLTTPNAIAMYLLEPSTCSYILVIESVGICKLLGSRDEFGIIKSP</sequence>
<dbReference type="STRING" id="10228.B3RKW7"/>
<dbReference type="OrthoDB" id="239053at2759"/>
<evidence type="ECO:0000313" key="10">
    <source>
        <dbReference type="EMBL" id="EDV29446.1"/>
    </source>
</evidence>
<dbReference type="PANTHER" id="PTHR15414">
    <property type="entry name" value="OS-9-RELATED"/>
    <property type="match status" value="1"/>
</dbReference>
<keyword evidence="4" id="KW-1015">Disulfide bond</keyword>
<reference evidence="10 11" key="1">
    <citation type="journal article" date="2008" name="Nature">
        <title>The Trichoplax genome and the nature of placozoans.</title>
        <authorList>
            <person name="Srivastava M."/>
            <person name="Begovic E."/>
            <person name="Chapman J."/>
            <person name="Putnam N.H."/>
            <person name="Hellsten U."/>
            <person name="Kawashima T."/>
            <person name="Kuo A."/>
            <person name="Mitros T."/>
            <person name="Salamov A."/>
            <person name="Carpenter M.L."/>
            <person name="Signorovitch A.Y."/>
            <person name="Moreno M.A."/>
            <person name="Kamm K."/>
            <person name="Grimwood J."/>
            <person name="Schmutz J."/>
            <person name="Shapiro H."/>
            <person name="Grigoriev I.V."/>
            <person name="Buss L.W."/>
            <person name="Schierwater B."/>
            <person name="Dellaporta S.L."/>
            <person name="Rokhsar D.S."/>
        </authorList>
    </citation>
    <scope>NUCLEOTIDE SEQUENCE [LARGE SCALE GENOMIC DNA]</scope>
    <source>
        <strain evidence="10 11">Grell-BS-1999</strain>
    </source>
</reference>
<proteinExistence type="predicted"/>
<keyword evidence="11" id="KW-1185">Reference proteome</keyword>
<evidence type="ECO:0000256" key="4">
    <source>
        <dbReference type="ARBA" id="ARBA00023157"/>
    </source>
</evidence>
<evidence type="ECO:0000256" key="1">
    <source>
        <dbReference type="ARBA" id="ARBA00004240"/>
    </source>
</evidence>
<dbReference type="OMA" id="XDKDSGK"/>
<dbReference type="EMBL" id="DS985241">
    <property type="protein sequence ID" value="EDV29446.1"/>
    <property type="molecule type" value="Genomic_DNA"/>
</dbReference>
<dbReference type="Pfam" id="PF07915">
    <property type="entry name" value="PRKCSH"/>
    <property type="match status" value="1"/>
</dbReference>
<evidence type="ECO:0000313" key="11">
    <source>
        <dbReference type="Proteomes" id="UP000009022"/>
    </source>
</evidence>
<evidence type="ECO:0000256" key="7">
    <source>
        <dbReference type="ARBA" id="ARBA00041661"/>
    </source>
</evidence>
<dbReference type="RefSeq" id="XP_002108648.1">
    <property type="nucleotide sequence ID" value="XM_002108612.1"/>
</dbReference>
<dbReference type="PANTHER" id="PTHR15414:SF0">
    <property type="entry name" value="ENDOPLASMIC RETICULUM LECTIN 1"/>
    <property type="match status" value="1"/>
</dbReference>
<evidence type="ECO:0000256" key="6">
    <source>
        <dbReference type="ARBA" id="ARBA00041108"/>
    </source>
</evidence>
<dbReference type="AlphaFoldDB" id="B3RKW7"/>